<dbReference type="PATRIC" id="fig|1173022.3.peg.436"/>
<dbReference type="EMBL" id="CP003620">
    <property type="protein sequence ID" value="AFZ11381.1"/>
    <property type="molecule type" value="Genomic_DNA"/>
</dbReference>
<dbReference type="AlphaFoldDB" id="K9VTU7"/>
<dbReference type="HOGENOM" id="CLU_1472611_0_0_3"/>
<accession>K9VTU7</accession>
<evidence type="ECO:0008006" key="4">
    <source>
        <dbReference type="Google" id="ProtNLM"/>
    </source>
</evidence>
<keyword evidence="3" id="KW-1185">Reference proteome</keyword>
<organism evidence="2 3">
    <name type="scientific">Crinalium epipsammum PCC 9333</name>
    <dbReference type="NCBI Taxonomy" id="1173022"/>
    <lineage>
        <taxon>Bacteria</taxon>
        <taxon>Bacillati</taxon>
        <taxon>Cyanobacteriota</taxon>
        <taxon>Cyanophyceae</taxon>
        <taxon>Gomontiellales</taxon>
        <taxon>Gomontiellaceae</taxon>
        <taxon>Crinalium</taxon>
    </lineage>
</organism>
<evidence type="ECO:0000256" key="1">
    <source>
        <dbReference type="SAM" id="SignalP"/>
    </source>
</evidence>
<dbReference type="Proteomes" id="UP000010472">
    <property type="component" value="Chromosome"/>
</dbReference>
<dbReference type="eggNOG" id="ENOG5033W85">
    <property type="taxonomic scope" value="Bacteria"/>
</dbReference>
<reference evidence="2 3" key="1">
    <citation type="submission" date="2012-06" db="EMBL/GenBank/DDBJ databases">
        <title>Finished chromosome of genome of Crinalium epipsammum PCC 9333.</title>
        <authorList>
            <consortium name="US DOE Joint Genome Institute"/>
            <person name="Gugger M."/>
            <person name="Coursin T."/>
            <person name="Rippka R."/>
            <person name="Tandeau De Marsac N."/>
            <person name="Huntemann M."/>
            <person name="Wei C.-L."/>
            <person name="Han J."/>
            <person name="Detter J.C."/>
            <person name="Han C."/>
            <person name="Tapia R."/>
            <person name="Davenport K."/>
            <person name="Daligault H."/>
            <person name="Erkkila T."/>
            <person name="Gu W."/>
            <person name="Munk A.C.C."/>
            <person name="Teshima H."/>
            <person name="Xu Y."/>
            <person name="Chain P."/>
            <person name="Chen A."/>
            <person name="Krypides N."/>
            <person name="Mavromatis K."/>
            <person name="Markowitz V."/>
            <person name="Szeto E."/>
            <person name="Ivanova N."/>
            <person name="Mikhailova N."/>
            <person name="Ovchinnikova G."/>
            <person name="Pagani I."/>
            <person name="Pati A."/>
            <person name="Goodwin L."/>
            <person name="Peters L."/>
            <person name="Pitluck S."/>
            <person name="Woyke T."/>
            <person name="Kerfeld C."/>
        </authorList>
    </citation>
    <scope>NUCLEOTIDE SEQUENCE [LARGE SCALE GENOMIC DNA]</scope>
    <source>
        <strain evidence="2 3">PCC 9333</strain>
    </source>
</reference>
<protein>
    <recommendedName>
        <fullName evidence="4">Lipoprotein</fullName>
    </recommendedName>
</protein>
<gene>
    <name evidence="2" type="ORF">Cri9333_0408</name>
</gene>
<evidence type="ECO:0000313" key="3">
    <source>
        <dbReference type="Proteomes" id="UP000010472"/>
    </source>
</evidence>
<proteinExistence type="predicted"/>
<sequence>MILGENSTVKRCHILSTISGLSFCLLLLNGICAPSAQAGRPVFNQTPQTINRYFGGYKTRLTTPSEVTYTYAPTKFKRLFPRFPQSNFTITFVKNKARKITLNFNGDHKSYSGGNNYNQATAAKFYNYIFGYQPPVWKELSWHVLTEGLRDYEYCLGDGVSTYFWVGGADQATFDASLHYDSRCEPPSKQ</sequence>
<feature type="chain" id="PRO_5003937195" description="Lipoprotein" evidence="1">
    <location>
        <begin position="39"/>
        <end position="190"/>
    </location>
</feature>
<keyword evidence="1" id="KW-0732">Signal</keyword>
<name>K9VTU7_9CYAN</name>
<dbReference type="KEGG" id="cep:Cri9333_0408"/>
<feature type="signal peptide" evidence="1">
    <location>
        <begin position="1"/>
        <end position="38"/>
    </location>
</feature>
<evidence type="ECO:0000313" key="2">
    <source>
        <dbReference type="EMBL" id="AFZ11381.1"/>
    </source>
</evidence>
<dbReference type="STRING" id="1173022.Cri9333_0408"/>